<reference evidence="8 9" key="2">
    <citation type="submission" date="2023-12" db="EMBL/GenBank/DDBJ databases">
        <authorList>
            <consortium name="Cladostephus spongiosus"/>
            <person name="Lorente B."/>
            <person name="Cabral C."/>
            <person name="Frias J."/>
            <person name="Faria J."/>
            <person name="Toubarro D."/>
        </authorList>
    </citation>
    <scope>NUCLEOTIDE SEQUENCE [LARGE SCALE GENOMIC DNA]</scope>
    <source>
        <strain evidence="8 9">ZMCS4</strain>
    </source>
</reference>
<proteinExistence type="inferred from homology"/>
<dbReference type="InterPro" id="IPR036388">
    <property type="entry name" value="WH-like_DNA-bd_sf"/>
</dbReference>
<evidence type="ECO:0000256" key="1">
    <source>
        <dbReference type="ARBA" id="ARBA00010641"/>
    </source>
</evidence>
<evidence type="ECO:0000256" key="3">
    <source>
        <dbReference type="ARBA" id="ARBA00023082"/>
    </source>
</evidence>
<dbReference type="RefSeq" id="WP_329773895.1">
    <property type="nucleotide sequence ID" value="NZ_JAYDYW010000002.1"/>
</dbReference>
<dbReference type="Gene3D" id="1.10.10.10">
    <property type="entry name" value="Winged helix-like DNA-binding domain superfamily/Winged helix DNA-binding domain"/>
    <property type="match status" value="1"/>
</dbReference>
<accession>A0ABU7FZC0</accession>
<dbReference type="PANTHER" id="PTHR43133:SF62">
    <property type="entry name" value="RNA POLYMERASE SIGMA FACTOR SIGZ"/>
    <property type="match status" value="1"/>
</dbReference>
<dbReference type="PANTHER" id="PTHR43133">
    <property type="entry name" value="RNA POLYMERASE ECF-TYPE SIGMA FACTO"/>
    <property type="match status" value="1"/>
</dbReference>
<dbReference type="EMBL" id="JAYDYW010000002">
    <property type="protein sequence ID" value="MEE1672508.1"/>
    <property type="molecule type" value="Genomic_DNA"/>
</dbReference>
<dbReference type="InterPro" id="IPR007627">
    <property type="entry name" value="RNA_pol_sigma70_r2"/>
</dbReference>
<dbReference type="InterPro" id="IPR013249">
    <property type="entry name" value="RNA_pol_sigma70_r4_t2"/>
</dbReference>
<dbReference type="Gene3D" id="1.10.1740.10">
    <property type="match status" value="1"/>
</dbReference>
<dbReference type="Pfam" id="PF04542">
    <property type="entry name" value="Sigma70_r2"/>
    <property type="match status" value="1"/>
</dbReference>
<evidence type="ECO:0000259" key="6">
    <source>
        <dbReference type="Pfam" id="PF04542"/>
    </source>
</evidence>
<dbReference type="InterPro" id="IPR013324">
    <property type="entry name" value="RNA_pol_sigma_r3/r4-like"/>
</dbReference>
<keyword evidence="3" id="KW-0731">Sigma factor</keyword>
<evidence type="ECO:0000256" key="4">
    <source>
        <dbReference type="ARBA" id="ARBA00023163"/>
    </source>
</evidence>
<dbReference type="NCBIfam" id="TIGR02937">
    <property type="entry name" value="sigma70-ECF"/>
    <property type="match status" value="1"/>
</dbReference>
<keyword evidence="4" id="KW-0804">Transcription</keyword>
<evidence type="ECO:0000256" key="2">
    <source>
        <dbReference type="ARBA" id="ARBA00023015"/>
    </source>
</evidence>
<sequence length="180" mass="20933">MNLEKVWQQYSDSLKAFLHANLSDAADVDDVLQEILLKTYQHISQLKDATKVKPWLFQIAHNSIIDFYRQQGKSKELQPDQLWYSQDESNIHQQLSQCMSPFIHALPDEEAQMLMNIELEGVSQKDYAKQHGMNYSTLKSRVQKARLEVLNLFQSCCQFTLDSQGRLVEYQRKEATCKGC</sequence>
<evidence type="ECO:0000256" key="5">
    <source>
        <dbReference type="NCBIfam" id="TIGR02959"/>
    </source>
</evidence>
<evidence type="ECO:0000313" key="8">
    <source>
        <dbReference type="EMBL" id="MEE1672508.1"/>
    </source>
</evidence>
<keyword evidence="9" id="KW-1185">Reference proteome</keyword>
<comment type="similarity">
    <text evidence="1">Belongs to the sigma-70 factor family. ECF subfamily.</text>
</comment>
<comment type="caution">
    <text evidence="8">The sequence shown here is derived from an EMBL/GenBank/DDBJ whole genome shotgun (WGS) entry which is preliminary data.</text>
</comment>
<feature type="domain" description="RNA polymerase sigma-70 region 2" evidence="6">
    <location>
        <begin position="8"/>
        <end position="73"/>
    </location>
</feature>
<protein>
    <recommendedName>
        <fullName evidence="5">RNA polymerase sigma factor SigZ</fullName>
    </recommendedName>
</protein>
<evidence type="ECO:0000313" key="9">
    <source>
        <dbReference type="Proteomes" id="UP001310248"/>
    </source>
</evidence>
<dbReference type="SUPFAM" id="SSF88659">
    <property type="entry name" value="Sigma3 and sigma4 domains of RNA polymerase sigma factors"/>
    <property type="match status" value="1"/>
</dbReference>
<dbReference type="NCBIfam" id="TIGR02959">
    <property type="entry name" value="SigZ"/>
    <property type="match status" value="1"/>
</dbReference>
<feature type="domain" description="RNA polymerase sigma factor 70 region 4 type 2" evidence="7">
    <location>
        <begin position="103"/>
        <end position="147"/>
    </location>
</feature>
<dbReference type="InterPro" id="IPR039425">
    <property type="entry name" value="RNA_pol_sigma-70-like"/>
</dbReference>
<organism evidence="8 9">
    <name type="scientific">Agarivorans aestuarii</name>
    <dbReference type="NCBI Taxonomy" id="1563703"/>
    <lineage>
        <taxon>Bacteria</taxon>
        <taxon>Pseudomonadati</taxon>
        <taxon>Pseudomonadota</taxon>
        <taxon>Gammaproteobacteria</taxon>
        <taxon>Alteromonadales</taxon>
        <taxon>Alteromonadaceae</taxon>
        <taxon>Agarivorans</taxon>
    </lineage>
</organism>
<dbReference type="InterPro" id="IPR013325">
    <property type="entry name" value="RNA_pol_sigma_r2"/>
</dbReference>
<evidence type="ECO:0000259" key="7">
    <source>
        <dbReference type="Pfam" id="PF08281"/>
    </source>
</evidence>
<gene>
    <name evidence="8" type="primary">sigZ</name>
    <name evidence="8" type="ORF">SNR37_001837</name>
</gene>
<name>A0ABU7FZC0_9ALTE</name>
<dbReference type="InterPro" id="IPR014284">
    <property type="entry name" value="RNA_pol_sigma-70_dom"/>
</dbReference>
<keyword evidence="2" id="KW-0805">Transcription regulation</keyword>
<dbReference type="NCBIfam" id="NF007215">
    <property type="entry name" value="PRK09637.1"/>
    <property type="match status" value="1"/>
</dbReference>
<dbReference type="Pfam" id="PF08281">
    <property type="entry name" value="Sigma70_r4_2"/>
    <property type="match status" value="1"/>
</dbReference>
<reference evidence="9" key="1">
    <citation type="submission" date="2023-07" db="EMBL/GenBank/DDBJ databases">
        <title>Draft genome sequence of Agarivorans aestuarii strain ZMCS4, a CAZymes producing bacteria isolated from the marine brown algae Clodostephus spongiosus.</title>
        <authorList>
            <person name="Lorente B."/>
            <person name="Cabral C."/>
            <person name="Frias J."/>
            <person name="Faria J."/>
            <person name="Toubarro D."/>
        </authorList>
    </citation>
    <scope>NUCLEOTIDE SEQUENCE [LARGE SCALE GENOMIC DNA]</scope>
    <source>
        <strain evidence="9">ZMCS4</strain>
    </source>
</reference>
<dbReference type="Proteomes" id="UP001310248">
    <property type="component" value="Unassembled WGS sequence"/>
</dbReference>
<dbReference type="InterPro" id="IPR014304">
    <property type="entry name" value="RNA_pol_sigma-Z"/>
</dbReference>
<dbReference type="SUPFAM" id="SSF88946">
    <property type="entry name" value="Sigma2 domain of RNA polymerase sigma factors"/>
    <property type="match status" value="1"/>
</dbReference>